<dbReference type="InterPro" id="IPR016181">
    <property type="entry name" value="Acyl_CoA_acyltransferase"/>
</dbReference>
<accession>A0A6P1BUQ8</accession>
<dbReference type="Gene3D" id="3.40.630.30">
    <property type="match status" value="1"/>
</dbReference>
<dbReference type="CDD" id="cd04301">
    <property type="entry name" value="NAT_SF"/>
    <property type="match status" value="1"/>
</dbReference>
<dbReference type="SUPFAM" id="SSF55729">
    <property type="entry name" value="Acyl-CoA N-acyltransferases (Nat)"/>
    <property type="match status" value="1"/>
</dbReference>
<dbReference type="InterPro" id="IPR000182">
    <property type="entry name" value="GNAT_dom"/>
</dbReference>
<dbReference type="GO" id="GO:0016747">
    <property type="term" value="F:acyltransferase activity, transferring groups other than amino-acyl groups"/>
    <property type="evidence" value="ECO:0007669"/>
    <property type="project" value="InterPro"/>
</dbReference>
<keyword evidence="3" id="KW-1185">Reference proteome</keyword>
<dbReference type="AlphaFoldDB" id="A0A6P1BUQ8"/>
<feature type="domain" description="N-acetyltransferase" evidence="1">
    <location>
        <begin position="13"/>
        <end position="136"/>
    </location>
</feature>
<dbReference type="Proteomes" id="UP000468531">
    <property type="component" value="Unassembled WGS sequence"/>
</dbReference>
<reference evidence="2 3" key="1">
    <citation type="journal article" date="2020" name="Arch. Microbiol.">
        <title>Bradyrhizobium uaiense sp. nov., a new highly efficient cowpea symbiont.</title>
        <authorList>
            <person name="Cabral Michel D."/>
            <person name="Azarias Guimaraes A."/>
            <person name="Martins da Costa E."/>
            <person name="Soares de Carvalho T."/>
            <person name="Balsanelli E."/>
            <person name="Willems A."/>
            <person name="Maltempi de Souza E."/>
            <person name="de Souza Moreira F.M."/>
        </authorList>
    </citation>
    <scope>NUCLEOTIDE SEQUENCE [LARGE SCALE GENOMIC DNA]</scope>
    <source>
        <strain evidence="2 3">UFLA 03-164</strain>
    </source>
</reference>
<dbReference type="RefSeq" id="WP_163162066.1">
    <property type="nucleotide sequence ID" value="NZ_VKHP01000317.1"/>
</dbReference>
<protein>
    <submittedName>
        <fullName evidence="2">GNAT family N-acetyltransferase</fullName>
    </submittedName>
</protein>
<comment type="caution">
    <text evidence="2">The sequence shown here is derived from an EMBL/GenBank/DDBJ whole genome shotgun (WGS) entry which is preliminary data.</text>
</comment>
<name>A0A6P1BUQ8_9BRAD</name>
<dbReference type="EMBL" id="VKHP01000317">
    <property type="protein sequence ID" value="NEV02156.1"/>
    <property type="molecule type" value="Genomic_DNA"/>
</dbReference>
<keyword evidence="2" id="KW-0808">Transferase</keyword>
<sequence length="136" mass="14856">MNEQLSAPLPDGIVLSHAHGPKQLTACFPVISQLRPRLKGVDEWVERASEMATDGYRVLAAWEGDRVLAIAGYRIIENLIHGHFLYVDDLITAEGERGKGLGAALLTELSAIGADEFCNRLGGVDTSASIEQWQRE</sequence>
<proteinExistence type="predicted"/>
<evidence type="ECO:0000313" key="3">
    <source>
        <dbReference type="Proteomes" id="UP000468531"/>
    </source>
</evidence>
<organism evidence="2 3">
    <name type="scientific">Bradyrhizobium uaiense</name>
    <dbReference type="NCBI Taxonomy" id="2594946"/>
    <lineage>
        <taxon>Bacteria</taxon>
        <taxon>Pseudomonadati</taxon>
        <taxon>Pseudomonadota</taxon>
        <taxon>Alphaproteobacteria</taxon>
        <taxon>Hyphomicrobiales</taxon>
        <taxon>Nitrobacteraceae</taxon>
        <taxon>Bradyrhizobium</taxon>
    </lineage>
</organism>
<evidence type="ECO:0000259" key="1">
    <source>
        <dbReference type="PROSITE" id="PS51186"/>
    </source>
</evidence>
<evidence type="ECO:0000313" key="2">
    <source>
        <dbReference type="EMBL" id="NEV02156.1"/>
    </source>
</evidence>
<dbReference type="PROSITE" id="PS51186">
    <property type="entry name" value="GNAT"/>
    <property type="match status" value="1"/>
</dbReference>
<gene>
    <name evidence="2" type="ORF">FNJ47_42080</name>
</gene>
<dbReference type="Pfam" id="PF00583">
    <property type="entry name" value="Acetyltransf_1"/>
    <property type="match status" value="1"/>
</dbReference>